<dbReference type="KEGG" id="rlc:K227x_27620"/>
<name>A0A517NB60_9BACT</name>
<dbReference type="AlphaFoldDB" id="A0A517NB60"/>
<dbReference type="OrthoDB" id="8780281at2"/>
<protein>
    <submittedName>
        <fullName evidence="3">Uncharacterized protein</fullName>
    </submittedName>
</protein>
<feature type="region of interest" description="Disordered" evidence="1">
    <location>
        <begin position="212"/>
        <end position="237"/>
    </location>
</feature>
<dbReference type="Proteomes" id="UP000318538">
    <property type="component" value="Chromosome"/>
</dbReference>
<gene>
    <name evidence="3" type="ORF">K227x_27620</name>
</gene>
<keyword evidence="2" id="KW-0732">Signal</keyword>
<reference evidence="3 4" key="1">
    <citation type="submission" date="2019-02" db="EMBL/GenBank/DDBJ databases">
        <title>Deep-cultivation of Planctomycetes and their phenomic and genomic characterization uncovers novel biology.</title>
        <authorList>
            <person name="Wiegand S."/>
            <person name="Jogler M."/>
            <person name="Boedeker C."/>
            <person name="Pinto D."/>
            <person name="Vollmers J."/>
            <person name="Rivas-Marin E."/>
            <person name="Kohn T."/>
            <person name="Peeters S.H."/>
            <person name="Heuer A."/>
            <person name="Rast P."/>
            <person name="Oberbeckmann S."/>
            <person name="Bunk B."/>
            <person name="Jeske O."/>
            <person name="Meyerdierks A."/>
            <person name="Storesund J.E."/>
            <person name="Kallscheuer N."/>
            <person name="Luecker S."/>
            <person name="Lage O.M."/>
            <person name="Pohl T."/>
            <person name="Merkel B.J."/>
            <person name="Hornburger P."/>
            <person name="Mueller R.-W."/>
            <person name="Bruemmer F."/>
            <person name="Labrenz M."/>
            <person name="Spormann A.M."/>
            <person name="Op den Camp H."/>
            <person name="Overmann J."/>
            <person name="Amann R."/>
            <person name="Jetten M.S.M."/>
            <person name="Mascher T."/>
            <person name="Medema M.H."/>
            <person name="Devos D.P."/>
            <person name="Kaster A.-K."/>
            <person name="Ovreas L."/>
            <person name="Rohde M."/>
            <person name="Galperin M.Y."/>
            <person name="Jogler C."/>
        </authorList>
    </citation>
    <scope>NUCLEOTIDE SEQUENCE [LARGE SCALE GENOMIC DNA]</scope>
    <source>
        <strain evidence="3 4">K22_7</strain>
    </source>
</reference>
<keyword evidence="4" id="KW-1185">Reference proteome</keyword>
<evidence type="ECO:0000256" key="1">
    <source>
        <dbReference type="SAM" id="MobiDB-lite"/>
    </source>
</evidence>
<accession>A0A517NB60</accession>
<dbReference type="EMBL" id="CP036525">
    <property type="protein sequence ID" value="QDT04371.1"/>
    <property type="molecule type" value="Genomic_DNA"/>
</dbReference>
<organism evidence="3 4">
    <name type="scientific">Rubripirellula lacrimiformis</name>
    <dbReference type="NCBI Taxonomy" id="1930273"/>
    <lineage>
        <taxon>Bacteria</taxon>
        <taxon>Pseudomonadati</taxon>
        <taxon>Planctomycetota</taxon>
        <taxon>Planctomycetia</taxon>
        <taxon>Pirellulales</taxon>
        <taxon>Pirellulaceae</taxon>
        <taxon>Rubripirellula</taxon>
    </lineage>
</organism>
<feature type="signal peptide" evidence="2">
    <location>
        <begin position="1"/>
        <end position="21"/>
    </location>
</feature>
<evidence type="ECO:0000313" key="3">
    <source>
        <dbReference type="EMBL" id="QDT04371.1"/>
    </source>
</evidence>
<proteinExistence type="predicted"/>
<feature type="chain" id="PRO_5022206712" evidence="2">
    <location>
        <begin position="22"/>
        <end position="237"/>
    </location>
</feature>
<evidence type="ECO:0000313" key="4">
    <source>
        <dbReference type="Proteomes" id="UP000318538"/>
    </source>
</evidence>
<sequence precursor="true">MLATRCIPLIVIACTPCTLSAADATREVPRFVKEMAQSHFASLSSKPLDVQREVREFGSDFLRGYRDTRLLPNACFDPAGFVAGIEYRNRHPNAIHQVLTSYGYTPATYDGVWITGFEVSVFKPDNAPNFKDSWWLSVSRECKEDRLKWKPMPSGLNAPLSDNKQILPGMGNPHRHCRVRIHGYLSPKGKYGHLGFNPHEFVATRIAGTGQLRTDAKQASHGYRSYDGQPAPTDGDD</sequence>
<evidence type="ECO:0000256" key="2">
    <source>
        <dbReference type="SAM" id="SignalP"/>
    </source>
</evidence>